<dbReference type="Gene3D" id="3.40.50.1000">
    <property type="entry name" value="HAD superfamily/HAD-like"/>
    <property type="match status" value="1"/>
</dbReference>
<gene>
    <name evidence="1" type="ORF">JAO78_006240</name>
</gene>
<keyword evidence="1" id="KW-0378">Hydrolase</keyword>
<accession>A0ABS8C2R0</accession>
<dbReference type="SUPFAM" id="SSF56784">
    <property type="entry name" value="HAD-like"/>
    <property type="match status" value="1"/>
</dbReference>
<dbReference type="Proteomes" id="UP000633814">
    <property type="component" value="Unassembled WGS sequence"/>
</dbReference>
<dbReference type="EMBL" id="JAEINI020000003">
    <property type="protein sequence ID" value="MCB5226410.1"/>
    <property type="molecule type" value="Genomic_DNA"/>
</dbReference>
<dbReference type="Pfam" id="PF08282">
    <property type="entry name" value="Hydrolase_3"/>
    <property type="match status" value="1"/>
</dbReference>
<reference evidence="1 2" key="1">
    <citation type="submission" date="2021-10" db="EMBL/GenBank/DDBJ databases">
        <title>Alishewanella koreense sp. nov. isolated from seawater of southwestern coast in South Korea and the proposal for the reclassification of Rheinheimera perlucida and Rheinheimera tuosuensis as Arsukibacterium perlucida and Arsukibacterium tuosuensis.</title>
        <authorList>
            <person name="Kim K.H."/>
            <person name="Ruan W."/>
            <person name="Kim K.R."/>
            <person name="Baek J.H."/>
            <person name="Jeon C.O."/>
        </authorList>
    </citation>
    <scope>NUCLEOTIDE SEQUENCE [LARGE SCALE GENOMIC DNA]</scope>
    <source>
        <strain evidence="1 2">16-MA</strain>
    </source>
</reference>
<dbReference type="PANTHER" id="PTHR10000:SF8">
    <property type="entry name" value="HAD SUPERFAMILY HYDROLASE-LIKE, TYPE 3"/>
    <property type="match status" value="1"/>
</dbReference>
<dbReference type="Gene3D" id="3.30.1240.10">
    <property type="match status" value="1"/>
</dbReference>
<dbReference type="NCBIfam" id="TIGR01484">
    <property type="entry name" value="HAD-SF-IIB"/>
    <property type="match status" value="1"/>
</dbReference>
<dbReference type="PROSITE" id="PS01229">
    <property type="entry name" value="COF_2"/>
    <property type="match status" value="1"/>
</dbReference>
<evidence type="ECO:0000313" key="2">
    <source>
        <dbReference type="Proteomes" id="UP000633814"/>
    </source>
</evidence>
<dbReference type="GO" id="GO:0016787">
    <property type="term" value="F:hydrolase activity"/>
    <property type="evidence" value="ECO:0007669"/>
    <property type="project" value="UniProtKB-KW"/>
</dbReference>
<dbReference type="InterPro" id="IPR036412">
    <property type="entry name" value="HAD-like_sf"/>
</dbReference>
<dbReference type="PROSITE" id="PS01228">
    <property type="entry name" value="COF_1"/>
    <property type="match status" value="1"/>
</dbReference>
<name>A0ABS8C2R0_9ALTE</name>
<dbReference type="InterPro" id="IPR000150">
    <property type="entry name" value="Cof"/>
</dbReference>
<organism evidence="1 2">
    <name type="scientific">Alishewanella maricola</name>
    <dbReference type="NCBI Taxonomy" id="2795740"/>
    <lineage>
        <taxon>Bacteria</taxon>
        <taxon>Pseudomonadati</taxon>
        <taxon>Pseudomonadota</taxon>
        <taxon>Gammaproteobacteria</taxon>
        <taxon>Alteromonadales</taxon>
        <taxon>Alteromonadaceae</taxon>
        <taxon>Alishewanella</taxon>
    </lineage>
</organism>
<protein>
    <submittedName>
        <fullName evidence="1">HAD family hydrolase</fullName>
    </submittedName>
</protein>
<dbReference type="InterPro" id="IPR006379">
    <property type="entry name" value="HAD-SF_hydro_IIB"/>
</dbReference>
<dbReference type="NCBIfam" id="TIGR00099">
    <property type="entry name" value="Cof-subfamily"/>
    <property type="match status" value="1"/>
</dbReference>
<dbReference type="InterPro" id="IPR023214">
    <property type="entry name" value="HAD_sf"/>
</dbReference>
<dbReference type="RefSeq" id="WP_226750503.1">
    <property type="nucleotide sequence ID" value="NZ_JAEINI020000003.1"/>
</dbReference>
<keyword evidence="2" id="KW-1185">Reference proteome</keyword>
<sequence>MYLICFDLDGTLLNNASEISRFTYDTLQLLSEKDIAFTIATGRTMLSAQRAVAGHKFVLPQIYNNGVTIWDPNTQQLTLENILEQTEINTILELALRQGISPFVHVIAQHQHVVFHAETQHEVEKRLVEKYFSDTPQQLQPLNALAPEHQVTNISMIGEAATIHAMWQTLNTYPNLIAYSGPAIEGPQYRWMDVHHYQANKGKAVAQLKKQLGASKVICFGDGDNDLSMFACADESYAPANAIDEIKQVASAVIGHHHEDGVAHFLRERFSL</sequence>
<comment type="caution">
    <text evidence="1">The sequence shown here is derived from an EMBL/GenBank/DDBJ whole genome shotgun (WGS) entry which is preliminary data.</text>
</comment>
<evidence type="ECO:0000313" key="1">
    <source>
        <dbReference type="EMBL" id="MCB5226410.1"/>
    </source>
</evidence>
<proteinExistence type="predicted"/>
<dbReference type="PANTHER" id="PTHR10000">
    <property type="entry name" value="PHOSPHOSERINE PHOSPHATASE"/>
    <property type="match status" value="1"/>
</dbReference>